<accession>A0A2S0HYJ3</accession>
<dbReference type="Pfam" id="PF13884">
    <property type="entry name" value="Peptidase_S74"/>
    <property type="match status" value="1"/>
</dbReference>
<dbReference type="AlphaFoldDB" id="A0A2S0HYJ3"/>
<keyword evidence="1" id="KW-0175">Coiled coil</keyword>
<name>A0A2S0HYJ3_9FLAO</name>
<dbReference type="InterPro" id="IPR030392">
    <property type="entry name" value="S74_ICA"/>
</dbReference>
<evidence type="ECO:0000259" key="2">
    <source>
        <dbReference type="PROSITE" id="PS51688"/>
    </source>
</evidence>
<evidence type="ECO:0000313" key="3">
    <source>
        <dbReference type="EMBL" id="AVI51685.1"/>
    </source>
</evidence>
<dbReference type="KEGG" id="aue:C5O00_11140"/>
<proteinExistence type="predicted"/>
<evidence type="ECO:0000313" key="4">
    <source>
        <dbReference type="Proteomes" id="UP000238442"/>
    </source>
</evidence>
<dbReference type="EMBL" id="CP027062">
    <property type="protein sequence ID" value="AVI51685.1"/>
    <property type="molecule type" value="Genomic_DNA"/>
</dbReference>
<feature type="domain" description="Peptidase S74" evidence="2">
    <location>
        <begin position="715"/>
        <end position="816"/>
    </location>
</feature>
<evidence type="ECO:0000256" key="1">
    <source>
        <dbReference type="SAM" id="Coils"/>
    </source>
</evidence>
<organism evidence="3 4">
    <name type="scientific">Pukyongia salina</name>
    <dbReference type="NCBI Taxonomy" id="2094025"/>
    <lineage>
        <taxon>Bacteria</taxon>
        <taxon>Pseudomonadati</taxon>
        <taxon>Bacteroidota</taxon>
        <taxon>Flavobacteriia</taxon>
        <taxon>Flavobacteriales</taxon>
        <taxon>Flavobacteriaceae</taxon>
        <taxon>Pukyongia</taxon>
    </lineage>
</organism>
<reference evidence="3 4" key="1">
    <citation type="submission" date="2018-02" db="EMBL/GenBank/DDBJ databases">
        <title>Genomic analysis of the strain RR4-38 isolated from a seawater recirculating aquaculture system.</title>
        <authorList>
            <person name="Kim Y.-S."/>
            <person name="Jang Y.H."/>
            <person name="Kim K.-H."/>
        </authorList>
    </citation>
    <scope>NUCLEOTIDE SEQUENCE [LARGE SCALE GENOMIC DNA]</scope>
    <source>
        <strain evidence="3 4">RR4-38</strain>
    </source>
</reference>
<dbReference type="RefSeq" id="WP_105216925.1">
    <property type="nucleotide sequence ID" value="NZ_CP027062.1"/>
</dbReference>
<dbReference type="PROSITE" id="PS51688">
    <property type="entry name" value="ICA"/>
    <property type="match status" value="1"/>
</dbReference>
<dbReference type="Proteomes" id="UP000238442">
    <property type="component" value="Chromosome"/>
</dbReference>
<keyword evidence="4" id="KW-1185">Reference proteome</keyword>
<feature type="coiled-coil region" evidence="1">
    <location>
        <begin position="802"/>
        <end position="829"/>
    </location>
</feature>
<gene>
    <name evidence="3" type="ORF">C5O00_11140</name>
</gene>
<protein>
    <recommendedName>
        <fullName evidence="2">Peptidase S74 domain-containing protein</fullName>
    </recommendedName>
</protein>
<dbReference type="OrthoDB" id="1488700at2"/>
<sequence>MKNKIVQLILILIFTTSYSQVGIGTVVPDASAVLDISAGDKGILIPQVSLGDVTDTMLDGVNTAATGLLIYNTNAGVTGGTGVGYYYYNGTTWERLVTTATSTVDIDWYEEGTTSAPNDINDDMYTLGNLAIGKNTADYPLEVDTTTDTRGINASVGGTTNGSVYGGYFTNSNTGSGSNLGVAAELTSTSGTQQIGFYSVLNGDSDGASYGFRSLMTGDGDGLHYGIFNSLSGSGTNAHYGVRNTLSGSGDGAMFGVENTMINSGNGLHYGVNNNIQGTGSGTHYGISNTLSGAGTGQQIGLYNLLSNSGDAFHYGLYNQLTGNGAGTRYGIRNNLSGSGDGVHYGLDNVLTGTGTGTKYGSRNLIQTTAGGDHYGVYSEVLRSTGTTYAGYFLGNVAIGTSGANTYVLPASRGTANQLIQSDGIGNLSWVDPSTIWSSEWIDNGGYLSPADGNSEAVSIGTASTSGTLTVSGGTGSSVISLSGTYINPSPIMNMFNFTSQNGGILINNQINGTTSSGNPIYGMITDYGGLTANSESVYGVYHSFGGSGSSNRIGMWNSFGGNHSGSKYGVYNTFSGASTGVKYGTYTDFSSATDTDVRYGNYVEMDNGNAAKYGSFTNMGEGSGLKYGARIEIPNAATGSNYGVSSIALGTSGTHVAIYGSANTTNTSAFAGYFAGKVFTSYRLGIGVGTPSFNLQLNANSAGKPTSSSWTVVSDGRLKTNVRPFTDGLALIDKIDPVWFTYNGKAGMPNETGVGTIAQELQKIAPYMVSNWEYISDDGNSKSNYLGVDYGAMDFILVNAIKEQQAEIKNQQDEIQFLKLQVQELRSILNDVVTDVNNDQN</sequence>